<dbReference type="NCBIfam" id="TIGR00083">
    <property type="entry name" value="ribF"/>
    <property type="match status" value="1"/>
</dbReference>
<dbReference type="GO" id="GO:0005524">
    <property type="term" value="F:ATP binding"/>
    <property type="evidence" value="ECO:0007669"/>
    <property type="project" value="UniProtKB-UniRule"/>
</dbReference>
<dbReference type="PANTHER" id="PTHR22749:SF6">
    <property type="entry name" value="RIBOFLAVIN KINASE"/>
    <property type="match status" value="1"/>
</dbReference>
<dbReference type="NCBIfam" id="NF004159">
    <property type="entry name" value="PRK05627.1-2"/>
    <property type="match status" value="1"/>
</dbReference>
<feature type="domain" description="Riboflavin kinase" evidence="16">
    <location>
        <begin position="184"/>
        <end position="308"/>
    </location>
</feature>
<dbReference type="InterPro" id="IPR015864">
    <property type="entry name" value="FAD_synthase"/>
</dbReference>
<evidence type="ECO:0000256" key="6">
    <source>
        <dbReference type="ARBA" id="ARBA00022679"/>
    </source>
</evidence>
<dbReference type="GO" id="GO:0009398">
    <property type="term" value="P:FMN biosynthetic process"/>
    <property type="evidence" value="ECO:0007669"/>
    <property type="project" value="UniProtKB-UniRule"/>
</dbReference>
<dbReference type="EC" id="2.7.7.2" evidence="15"/>
<dbReference type="InterPro" id="IPR015865">
    <property type="entry name" value="Riboflavin_kinase_bac/euk"/>
</dbReference>
<evidence type="ECO:0000256" key="14">
    <source>
        <dbReference type="ARBA" id="ARBA00049494"/>
    </source>
</evidence>
<dbReference type="InterPro" id="IPR023465">
    <property type="entry name" value="Riboflavin_kinase_dom_sf"/>
</dbReference>
<proteinExistence type="inferred from homology"/>
<dbReference type="GO" id="GO:0008531">
    <property type="term" value="F:riboflavin kinase activity"/>
    <property type="evidence" value="ECO:0007669"/>
    <property type="project" value="UniProtKB-UniRule"/>
</dbReference>
<evidence type="ECO:0000313" key="17">
    <source>
        <dbReference type="EMBL" id="TXK65919.1"/>
    </source>
</evidence>
<comment type="pathway">
    <text evidence="2 15">Cofactor biosynthesis; FAD biosynthesis; FAD from FMN: step 1/1.</text>
</comment>
<evidence type="ECO:0000256" key="9">
    <source>
        <dbReference type="ARBA" id="ARBA00022777"/>
    </source>
</evidence>
<dbReference type="PANTHER" id="PTHR22749">
    <property type="entry name" value="RIBOFLAVIN KINASE/FMN ADENYLYLTRANSFERASE"/>
    <property type="match status" value="1"/>
</dbReference>
<dbReference type="EC" id="2.7.1.26" evidence="15"/>
<dbReference type="SUPFAM" id="SSF82114">
    <property type="entry name" value="Riboflavin kinase-like"/>
    <property type="match status" value="1"/>
</dbReference>
<evidence type="ECO:0000256" key="10">
    <source>
        <dbReference type="ARBA" id="ARBA00022827"/>
    </source>
</evidence>
<dbReference type="AlphaFoldDB" id="A0A5C8KVU6"/>
<evidence type="ECO:0000256" key="3">
    <source>
        <dbReference type="ARBA" id="ARBA00005201"/>
    </source>
</evidence>
<dbReference type="InterPro" id="IPR014729">
    <property type="entry name" value="Rossmann-like_a/b/a_fold"/>
</dbReference>
<evidence type="ECO:0000256" key="8">
    <source>
        <dbReference type="ARBA" id="ARBA00022741"/>
    </source>
</evidence>
<dbReference type="GO" id="GO:0003919">
    <property type="term" value="F:FMN adenylyltransferase activity"/>
    <property type="evidence" value="ECO:0007669"/>
    <property type="project" value="UniProtKB-UniRule"/>
</dbReference>
<keyword evidence="4 15" id="KW-0285">Flavoprotein</keyword>
<keyword evidence="18" id="KW-1185">Reference proteome</keyword>
<dbReference type="GO" id="GO:0009231">
    <property type="term" value="P:riboflavin biosynthetic process"/>
    <property type="evidence" value="ECO:0007669"/>
    <property type="project" value="InterPro"/>
</dbReference>
<dbReference type="InterPro" id="IPR002606">
    <property type="entry name" value="Riboflavin_kinase_bac"/>
</dbReference>
<evidence type="ECO:0000259" key="16">
    <source>
        <dbReference type="SMART" id="SM00904"/>
    </source>
</evidence>
<evidence type="ECO:0000256" key="12">
    <source>
        <dbReference type="ARBA" id="ARBA00023268"/>
    </source>
</evidence>
<dbReference type="UniPathway" id="UPA00276">
    <property type="reaction ID" value="UER00406"/>
</dbReference>
<keyword evidence="11 15" id="KW-0067">ATP-binding</keyword>
<gene>
    <name evidence="17" type="ORF">FU658_02280</name>
</gene>
<dbReference type="EMBL" id="VRTS01000001">
    <property type="protein sequence ID" value="TXK65919.1"/>
    <property type="molecule type" value="Genomic_DNA"/>
</dbReference>
<organism evidence="17 18">
    <name type="scientific">Alkalisalibacterium limincola</name>
    <dbReference type="NCBI Taxonomy" id="2699169"/>
    <lineage>
        <taxon>Bacteria</taxon>
        <taxon>Pseudomonadati</taxon>
        <taxon>Pseudomonadota</taxon>
        <taxon>Gammaproteobacteria</taxon>
        <taxon>Lysobacterales</taxon>
        <taxon>Lysobacteraceae</taxon>
        <taxon>Alkalisalibacterium</taxon>
    </lineage>
</organism>
<comment type="similarity">
    <text evidence="15">Belongs to the ribF family.</text>
</comment>
<dbReference type="FunFam" id="3.40.50.620:FF:000021">
    <property type="entry name" value="Riboflavin biosynthesis protein"/>
    <property type="match status" value="1"/>
</dbReference>
<dbReference type="CDD" id="cd02064">
    <property type="entry name" value="FAD_synthetase_N"/>
    <property type="match status" value="1"/>
</dbReference>
<dbReference type="InterPro" id="IPR023468">
    <property type="entry name" value="Riboflavin_kinase"/>
</dbReference>
<accession>A0A5C8KVU6</accession>
<dbReference type="RefSeq" id="WP_147890592.1">
    <property type="nucleotide sequence ID" value="NZ_VRTS01000001.1"/>
</dbReference>
<protein>
    <recommendedName>
        <fullName evidence="15">Riboflavin biosynthesis protein</fullName>
    </recommendedName>
    <domain>
        <recommendedName>
            <fullName evidence="15">Riboflavin kinase</fullName>
            <ecNumber evidence="15">2.7.1.26</ecNumber>
        </recommendedName>
        <alternativeName>
            <fullName evidence="15">Flavokinase</fullName>
        </alternativeName>
    </domain>
    <domain>
        <recommendedName>
            <fullName evidence="15">FMN adenylyltransferase</fullName>
            <ecNumber evidence="15">2.7.7.2</ecNumber>
        </recommendedName>
        <alternativeName>
            <fullName evidence="15">FAD pyrophosphorylase</fullName>
        </alternativeName>
        <alternativeName>
            <fullName evidence="15">FAD synthase</fullName>
        </alternativeName>
    </domain>
</protein>
<dbReference type="SMART" id="SM00904">
    <property type="entry name" value="Flavokinase"/>
    <property type="match status" value="1"/>
</dbReference>
<keyword evidence="6 15" id="KW-0808">Transferase</keyword>
<evidence type="ECO:0000256" key="11">
    <source>
        <dbReference type="ARBA" id="ARBA00022840"/>
    </source>
</evidence>
<keyword evidence="8 15" id="KW-0547">Nucleotide-binding</keyword>
<dbReference type="Gene3D" id="2.40.30.30">
    <property type="entry name" value="Riboflavin kinase-like"/>
    <property type="match status" value="1"/>
</dbReference>
<evidence type="ECO:0000256" key="15">
    <source>
        <dbReference type="PIRNR" id="PIRNR004491"/>
    </source>
</evidence>
<dbReference type="Gene3D" id="3.40.50.620">
    <property type="entry name" value="HUPs"/>
    <property type="match status" value="1"/>
</dbReference>
<dbReference type="Pfam" id="PF06574">
    <property type="entry name" value="FAD_syn"/>
    <property type="match status" value="1"/>
</dbReference>
<comment type="function">
    <text evidence="1">Catalyzes the phosphorylation of riboflavin to FMN followed by the adenylation of FMN to FAD.</text>
</comment>
<sequence length="316" mass="33939">MSRLFRDVDGGCVSPRGSVVCIGAFDGLHLGHQALVGRVVGRAHESGLAAAVLSFEPLPREFFGGDRAPARLTLPRARIEGLLALGVDVIGLLRFNAALAAIPAEDFVRRVIGQRLNAREVWVGPDFRFGRGRSGDIDTLRGLGAELGFEARVMDQVDIGGSRVSASRIRALLGEGELDVVAEMLGHGYRISGRVARGRQLGRQLGYPTANLRLGGKVPALRGIFATRVHGVGPVPMPAVSSLGTRPTVDGAEPLLETHVFDFEGDLYGRRIGVEFVAKLRDEEKFDNLDALVAQMDRDAAAARNLLNVHKTRASQ</sequence>
<dbReference type="Proteomes" id="UP000321248">
    <property type="component" value="Unassembled WGS sequence"/>
</dbReference>
<evidence type="ECO:0000256" key="13">
    <source>
        <dbReference type="ARBA" id="ARBA00047880"/>
    </source>
</evidence>
<evidence type="ECO:0000256" key="1">
    <source>
        <dbReference type="ARBA" id="ARBA00002121"/>
    </source>
</evidence>
<dbReference type="OrthoDB" id="9803667at2"/>
<keyword evidence="9 15" id="KW-0418">Kinase</keyword>
<comment type="pathway">
    <text evidence="3 15">Cofactor biosynthesis; FMN biosynthesis; FMN from riboflavin (ATP route): step 1/1.</text>
</comment>
<dbReference type="Pfam" id="PF01687">
    <property type="entry name" value="Flavokinase"/>
    <property type="match status" value="1"/>
</dbReference>
<comment type="caution">
    <text evidence="17">The sequence shown here is derived from an EMBL/GenBank/DDBJ whole genome shotgun (WGS) entry which is preliminary data.</text>
</comment>
<evidence type="ECO:0000256" key="4">
    <source>
        <dbReference type="ARBA" id="ARBA00022630"/>
    </source>
</evidence>
<evidence type="ECO:0000256" key="5">
    <source>
        <dbReference type="ARBA" id="ARBA00022643"/>
    </source>
</evidence>
<keyword evidence="5 15" id="KW-0288">FMN</keyword>
<reference evidence="17 18" key="1">
    <citation type="submission" date="2019-08" db="EMBL/GenBank/DDBJ databases">
        <authorList>
            <person name="Karlyshev A.V."/>
        </authorList>
    </citation>
    <scope>NUCLEOTIDE SEQUENCE [LARGE SCALE GENOMIC DNA]</scope>
    <source>
        <strain evidence="17 18">Alg18-2.2</strain>
    </source>
</reference>
<dbReference type="FunFam" id="2.40.30.30:FF:000003">
    <property type="entry name" value="Riboflavin biosynthesis protein"/>
    <property type="match status" value="1"/>
</dbReference>
<keyword evidence="10 15" id="KW-0274">FAD</keyword>
<dbReference type="GO" id="GO:0006747">
    <property type="term" value="P:FAD biosynthetic process"/>
    <property type="evidence" value="ECO:0007669"/>
    <property type="project" value="UniProtKB-UniRule"/>
</dbReference>
<evidence type="ECO:0000256" key="7">
    <source>
        <dbReference type="ARBA" id="ARBA00022695"/>
    </source>
</evidence>
<comment type="catalytic activity">
    <reaction evidence="13 15">
        <text>riboflavin + ATP = FMN + ADP + H(+)</text>
        <dbReference type="Rhea" id="RHEA:14357"/>
        <dbReference type="ChEBI" id="CHEBI:15378"/>
        <dbReference type="ChEBI" id="CHEBI:30616"/>
        <dbReference type="ChEBI" id="CHEBI:57986"/>
        <dbReference type="ChEBI" id="CHEBI:58210"/>
        <dbReference type="ChEBI" id="CHEBI:456216"/>
        <dbReference type="EC" id="2.7.1.26"/>
    </reaction>
</comment>
<keyword evidence="12" id="KW-0511">Multifunctional enzyme</keyword>
<evidence type="ECO:0000313" key="18">
    <source>
        <dbReference type="Proteomes" id="UP000321248"/>
    </source>
</evidence>
<evidence type="ECO:0000256" key="2">
    <source>
        <dbReference type="ARBA" id="ARBA00004726"/>
    </source>
</evidence>
<name>A0A5C8KVU6_9GAMM</name>
<dbReference type="SUPFAM" id="SSF52374">
    <property type="entry name" value="Nucleotidylyl transferase"/>
    <property type="match status" value="1"/>
</dbReference>
<keyword evidence="7 15" id="KW-0548">Nucleotidyltransferase</keyword>
<dbReference type="UniPathway" id="UPA00277">
    <property type="reaction ID" value="UER00407"/>
</dbReference>
<comment type="catalytic activity">
    <reaction evidence="14 15">
        <text>FMN + ATP + H(+) = FAD + diphosphate</text>
        <dbReference type="Rhea" id="RHEA:17237"/>
        <dbReference type="ChEBI" id="CHEBI:15378"/>
        <dbReference type="ChEBI" id="CHEBI:30616"/>
        <dbReference type="ChEBI" id="CHEBI:33019"/>
        <dbReference type="ChEBI" id="CHEBI:57692"/>
        <dbReference type="ChEBI" id="CHEBI:58210"/>
        <dbReference type="EC" id="2.7.7.2"/>
    </reaction>
</comment>
<dbReference type="PIRSF" id="PIRSF004491">
    <property type="entry name" value="FAD_Synth"/>
    <property type="match status" value="1"/>
</dbReference>